<keyword evidence="2" id="KW-0812">Transmembrane</keyword>
<feature type="transmembrane region" description="Helical" evidence="2">
    <location>
        <begin position="83"/>
        <end position="102"/>
    </location>
</feature>
<evidence type="ECO:0000313" key="3">
    <source>
        <dbReference type="EMBL" id="KAK0718668.1"/>
    </source>
</evidence>
<dbReference type="InterPro" id="IPR010640">
    <property type="entry name" value="Low_temperature_requirement_A"/>
</dbReference>
<feature type="transmembrane region" description="Helical" evidence="2">
    <location>
        <begin position="145"/>
        <end position="162"/>
    </location>
</feature>
<dbReference type="RefSeq" id="XP_060297461.1">
    <property type="nucleotide sequence ID" value="XM_060447694.1"/>
</dbReference>
<evidence type="ECO:0000313" key="4">
    <source>
        <dbReference type="Proteomes" id="UP001172101"/>
    </source>
</evidence>
<feature type="transmembrane region" description="Helical" evidence="2">
    <location>
        <begin position="492"/>
        <end position="512"/>
    </location>
</feature>
<name>A0AA40E0Z3_9PEZI</name>
<dbReference type="GeneID" id="85330964"/>
<keyword evidence="2" id="KW-0472">Membrane</keyword>
<dbReference type="PANTHER" id="PTHR42101:SF1">
    <property type="entry name" value="LOW TEMPERATURE REQUIREMENT A"/>
    <property type="match status" value="1"/>
</dbReference>
<dbReference type="EMBL" id="JAUIRO010000004">
    <property type="protein sequence ID" value="KAK0718668.1"/>
    <property type="molecule type" value="Genomic_DNA"/>
</dbReference>
<feature type="transmembrane region" description="Helical" evidence="2">
    <location>
        <begin position="310"/>
        <end position="329"/>
    </location>
</feature>
<keyword evidence="4" id="KW-1185">Reference proteome</keyword>
<feature type="transmembrane region" description="Helical" evidence="2">
    <location>
        <begin position="245"/>
        <end position="267"/>
    </location>
</feature>
<feature type="transmembrane region" description="Helical" evidence="2">
    <location>
        <begin position="174"/>
        <end position="198"/>
    </location>
</feature>
<proteinExistence type="predicted"/>
<gene>
    <name evidence="3" type="ORF">B0T26DRAFT_856365</name>
</gene>
<reference evidence="3" key="1">
    <citation type="submission" date="2023-06" db="EMBL/GenBank/DDBJ databases">
        <title>Genome-scale phylogeny and comparative genomics of the fungal order Sordariales.</title>
        <authorList>
            <consortium name="Lawrence Berkeley National Laboratory"/>
            <person name="Hensen N."/>
            <person name="Bonometti L."/>
            <person name="Westerberg I."/>
            <person name="Brannstrom I.O."/>
            <person name="Guillou S."/>
            <person name="Cros-Aarteil S."/>
            <person name="Calhoun S."/>
            <person name="Haridas S."/>
            <person name="Kuo A."/>
            <person name="Mondo S."/>
            <person name="Pangilinan J."/>
            <person name="Riley R."/>
            <person name="LaButti K."/>
            <person name="Andreopoulos B."/>
            <person name="Lipzen A."/>
            <person name="Chen C."/>
            <person name="Yanf M."/>
            <person name="Daum C."/>
            <person name="Ng V."/>
            <person name="Clum A."/>
            <person name="Steindorff A."/>
            <person name="Ohm R."/>
            <person name="Martin F."/>
            <person name="Silar P."/>
            <person name="Natvig D."/>
            <person name="Lalanne C."/>
            <person name="Gautier V."/>
            <person name="Ament-velasquez S.L."/>
            <person name="Kruys A."/>
            <person name="Hutchinson M.I."/>
            <person name="Powell A.J."/>
            <person name="Barry K."/>
            <person name="Miller A.N."/>
            <person name="Grigoriev I.V."/>
            <person name="Debuchy R."/>
            <person name="Gladieux P."/>
            <person name="Thoren M.H."/>
            <person name="Johannesson H."/>
        </authorList>
    </citation>
    <scope>NUCLEOTIDE SEQUENCE</scope>
    <source>
        <strain evidence="3">SMH2392-1A</strain>
    </source>
</reference>
<feature type="transmembrane region" description="Helical" evidence="2">
    <location>
        <begin position="205"/>
        <end position="225"/>
    </location>
</feature>
<sequence length="755" mass="83275">MSSDTPPLLGHRKRSGLYVRAQSTVPVQPAHSELNSDWDACRKDEKDKRRIHKVAPWIKNPLQGVDKKSLVFAPRHEASTLELFFDLFFVANLATFTAYHSIVDHSSLFAYVGFFAIIWLTWFHITLHDVRFAHDTVYERACKTLQMIVFVGFALVGSAFAPGTDDGNNTNFRILCYTLVISRALFVVQYSIVAVFVVMARRTDILLPLALNILTYVVAGAAFGAMIPSFAADKPVDPNNGIYSVWWVVMAVETIATIGISSIWRMVSFKKTHLVERMGLLTLIVIGEGAIGVTKTISRMMGKNGLDPEGCGMILCIILLLIGLWMIYFDNHPHGHYGTIRQQIWSTLHFPIHLMIVGLVEGAQQIALARYTSRGITKLEKSFAQACFKDHLDGEKLSEKLFDAVEYFHLDKKLQGLIYMDEIEVGIWTVGNETGICGKTVTGSGFSDFPDDLANVFYYTVSAIYSALGLILPLDRDPIEVMFESWKLVYRYFWAAFLVLTVCFLICMILIRRNKMDVFDWTTLFSRGTAIVIAGVLLALSSNHDLMYGILEKDIILPTAVVLLYLIIVLDRFSAKIANWRNRRSGEPLTGVGGHGHGGDEGHEDHDDHGGHGDDHEKGDGISLSVMPVTAHRMSYNPLGGAVMPAYHDTDAPLYGGPTVTYSQPPPGPGAMYSQQQPPPAMPVFSESTAYNPGGYMPVSVASTAQDPGAYKPVSAVGTVYDPGVYMPGSVAGMTYNPGGYAPVHSAQHEGHPGY</sequence>
<protein>
    <submittedName>
        <fullName evidence="3">Bacterial low temperature requirement A protein-domain-containing protein</fullName>
    </submittedName>
</protein>
<dbReference type="Proteomes" id="UP001172101">
    <property type="component" value="Unassembled WGS sequence"/>
</dbReference>
<dbReference type="Pfam" id="PF06772">
    <property type="entry name" value="LtrA"/>
    <property type="match status" value="1"/>
</dbReference>
<evidence type="ECO:0000256" key="2">
    <source>
        <dbReference type="SAM" id="Phobius"/>
    </source>
</evidence>
<feature type="region of interest" description="Disordered" evidence="1">
    <location>
        <begin position="588"/>
        <end position="620"/>
    </location>
</feature>
<organism evidence="3 4">
    <name type="scientific">Lasiosphaeria miniovina</name>
    <dbReference type="NCBI Taxonomy" id="1954250"/>
    <lineage>
        <taxon>Eukaryota</taxon>
        <taxon>Fungi</taxon>
        <taxon>Dikarya</taxon>
        <taxon>Ascomycota</taxon>
        <taxon>Pezizomycotina</taxon>
        <taxon>Sordariomycetes</taxon>
        <taxon>Sordariomycetidae</taxon>
        <taxon>Sordariales</taxon>
        <taxon>Lasiosphaeriaceae</taxon>
        <taxon>Lasiosphaeria</taxon>
    </lineage>
</organism>
<dbReference type="AlphaFoldDB" id="A0AA40E0Z3"/>
<comment type="caution">
    <text evidence="3">The sequence shown here is derived from an EMBL/GenBank/DDBJ whole genome shotgun (WGS) entry which is preliminary data.</text>
</comment>
<feature type="transmembrane region" description="Helical" evidence="2">
    <location>
        <begin position="524"/>
        <end position="543"/>
    </location>
</feature>
<feature type="transmembrane region" description="Helical" evidence="2">
    <location>
        <begin position="108"/>
        <end position="125"/>
    </location>
</feature>
<accession>A0AA40E0Z3</accession>
<keyword evidence="2" id="KW-1133">Transmembrane helix</keyword>
<feature type="compositionally biased region" description="Basic and acidic residues" evidence="1">
    <location>
        <begin position="597"/>
        <end position="620"/>
    </location>
</feature>
<dbReference type="PANTHER" id="PTHR42101">
    <property type="entry name" value="CHROMOSOME 16, WHOLE GENOME SHOTGUN SEQUENCE"/>
    <property type="match status" value="1"/>
</dbReference>
<evidence type="ECO:0000256" key="1">
    <source>
        <dbReference type="SAM" id="MobiDB-lite"/>
    </source>
</evidence>
<feature type="transmembrane region" description="Helical" evidence="2">
    <location>
        <begin position="555"/>
        <end position="575"/>
    </location>
</feature>
<feature type="transmembrane region" description="Helical" evidence="2">
    <location>
        <begin position="456"/>
        <end position="472"/>
    </location>
</feature>